<name>A0A8T1WST4_9STRA</name>
<proteinExistence type="predicted"/>
<dbReference type="CDD" id="cd14686">
    <property type="entry name" value="bZIP"/>
    <property type="match status" value="1"/>
</dbReference>
<comment type="caution">
    <text evidence="2">The sequence shown here is derived from an EMBL/GenBank/DDBJ whole genome shotgun (WGS) entry which is preliminary data.</text>
</comment>
<evidence type="ECO:0000313" key="2">
    <source>
        <dbReference type="EMBL" id="KAG7396555.1"/>
    </source>
</evidence>
<sequence>MNNSVLCAPNSQRFSDVVIGEVRQRSRPAFLFADGSTDSNDESIVPTCLTKCVPGVRADANATPIAAESESQDAYMKVPTESRSVVSRVNRQRKSASKETENETKERLRQRHRETQARYRKRMAEKAIIFERSVEFLREQVQKLEMRYLVMSAGVMPTTPWNIASEYFRLFRSGIPVTLEASKARPHLFQWQVEFLQQTMAPDVAHGTFTGVDSLLEGMKQISLFHSDFDMELQTLECGPSGSIFATFKGTTGIDKKTLRYAFPHLVHNGNGEKWSPLAAKLLGHRMISQGTVQFHWDQESRRMVGLHHKADLLTPFLQLVGNLEDVSRVFERSVMTPDGEFARKESLRGPFSPVV</sequence>
<organism evidence="2 3">
    <name type="scientific">Phytophthora boehmeriae</name>
    <dbReference type="NCBI Taxonomy" id="109152"/>
    <lineage>
        <taxon>Eukaryota</taxon>
        <taxon>Sar</taxon>
        <taxon>Stramenopiles</taxon>
        <taxon>Oomycota</taxon>
        <taxon>Peronosporomycetes</taxon>
        <taxon>Peronosporales</taxon>
        <taxon>Peronosporaceae</taxon>
        <taxon>Phytophthora</taxon>
    </lineage>
</organism>
<feature type="compositionally biased region" description="Basic and acidic residues" evidence="1">
    <location>
        <begin position="96"/>
        <end position="115"/>
    </location>
</feature>
<evidence type="ECO:0008006" key="4">
    <source>
        <dbReference type="Google" id="ProtNLM"/>
    </source>
</evidence>
<dbReference type="Proteomes" id="UP000693981">
    <property type="component" value="Unassembled WGS sequence"/>
</dbReference>
<dbReference type="AlphaFoldDB" id="A0A8T1WST4"/>
<reference evidence="2" key="1">
    <citation type="submission" date="2021-02" db="EMBL/GenBank/DDBJ databases">
        <authorList>
            <person name="Palmer J.M."/>
        </authorList>
    </citation>
    <scope>NUCLEOTIDE SEQUENCE</scope>
    <source>
        <strain evidence="2">SCRP23</strain>
    </source>
</reference>
<protein>
    <recommendedName>
        <fullName evidence="4">BZIP domain-containing protein</fullName>
    </recommendedName>
</protein>
<evidence type="ECO:0000313" key="3">
    <source>
        <dbReference type="Proteomes" id="UP000693981"/>
    </source>
</evidence>
<gene>
    <name evidence="2" type="ORF">PHYBOEH_002120</name>
</gene>
<feature type="region of interest" description="Disordered" evidence="1">
    <location>
        <begin position="79"/>
        <end position="115"/>
    </location>
</feature>
<dbReference type="EMBL" id="JAGDFL010000150">
    <property type="protein sequence ID" value="KAG7396555.1"/>
    <property type="molecule type" value="Genomic_DNA"/>
</dbReference>
<keyword evidence="3" id="KW-1185">Reference proteome</keyword>
<dbReference type="OrthoDB" id="126855at2759"/>
<accession>A0A8T1WST4</accession>
<evidence type="ECO:0000256" key="1">
    <source>
        <dbReference type="SAM" id="MobiDB-lite"/>
    </source>
</evidence>